<dbReference type="Pfam" id="PF00059">
    <property type="entry name" value="Lectin_C"/>
    <property type="match status" value="1"/>
</dbReference>
<dbReference type="Ensembl" id="ENSCSET00000004693.1">
    <property type="protein sequence ID" value="ENSCSEP00000004638.1"/>
    <property type="gene ID" value="ENSCSEG00000003002.1"/>
</dbReference>
<accession>A0A3P8UN40</accession>
<dbReference type="PROSITE" id="PS00615">
    <property type="entry name" value="C_TYPE_LECTIN_1"/>
    <property type="match status" value="1"/>
</dbReference>
<feature type="signal peptide" evidence="2">
    <location>
        <begin position="1"/>
        <end position="26"/>
    </location>
</feature>
<dbReference type="PANTHER" id="PTHR22803">
    <property type="entry name" value="MANNOSE, PHOSPHOLIPASE, LECTIN RECEPTOR RELATED"/>
    <property type="match status" value="1"/>
</dbReference>
<evidence type="ECO:0000259" key="3">
    <source>
        <dbReference type="PROSITE" id="PS50041"/>
    </source>
</evidence>
<evidence type="ECO:0000256" key="2">
    <source>
        <dbReference type="SAM" id="SignalP"/>
    </source>
</evidence>
<dbReference type="InterPro" id="IPR050111">
    <property type="entry name" value="C-type_lectin/snaclec_domain"/>
</dbReference>
<evidence type="ECO:0000313" key="4">
    <source>
        <dbReference type="Ensembl" id="ENSCSEP00000004628.1"/>
    </source>
</evidence>
<reference evidence="4 5" key="1">
    <citation type="journal article" date="2014" name="Nat. Genet.">
        <title>Whole-genome sequence of a flatfish provides insights into ZW sex chromosome evolution and adaptation to a benthic lifestyle.</title>
        <authorList>
            <person name="Chen S."/>
            <person name="Zhang G."/>
            <person name="Shao C."/>
            <person name="Huang Q."/>
            <person name="Liu G."/>
            <person name="Zhang P."/>
            <person name="Song W."/>
            <person name="An N."/>
            <person name="Chalopin D."/>
            <person name="Volff J.N."/>
            <person name="Hong Y."/>
            <person name="Li Q."/>
            <person name="Sha Z."/>
            <person name="Zhou H."/>
            <person name="Xie M."/>
            <person name="Yu Q."/>
            <person name="Liu Y."/>
            <person name="Xiang H."/>
            <person name="Wang N."/>
            <person name="Wu K."/>
            <person name="Yang C."/>
            <person name="Zhou Q."/>
            <person name="Liao X."/>
            <person name="Yang L."/>
            <person name="Hu Q."/>
            <person name="Zhang J."/>
            <person name="Meng L."/>
            <person name="Jin L."/>
            <person name="Tian Y."/>
            <person name="Lian J."/>
            <person name="Yang J."/>
            <person name="Miao G."/>
            <person name="Liu S."/>
            <person name="Liang Z."/>
            <person name="Yan F."/>
            <person name="Li Y."/>
            <person name="Sun B."/>
            <person name="Zhang H."/>
            <person name="Zhang J."/>
            <person name="Zhu Y."/>
            <person name="Du M."/>
            <person name="Zhao Y."/>
            <person name="Schartl M."/>
            <person name="Tang Q."/>
            <person name="Wang J."/>
        </authorList>
    </citation>
    <scope>NUCLEOTIDE SEQUENCE</scope>
</reference>
<feature type="domain" description="C-type lectin" evidence="3">
    <location>
        <begin position="77"/>
        <end position="186"/>
    </location>
</feature>
<feature type="chain" id="PRO_5044596950" evidence="2">
    <location>
        <begin position="27"/>
        <end position="192"/>
    </location>
</feature>
<dbReference type="Ensembl" id="ENSCSET00000004709.1">
    <property type="protein sequence ID" value="ENSCSEP00000004653.1"/>
    <property type="gene ID" value="ENSCSEG00000003002.1"/>
</dbReference>
<dbReference type="AlphaFoldDB" id="A0A3P8UN40"/>
<dbReference type="Proteomes" id="UP000265120">
    <property type="component" value="Chromosome 15"/>
</dbReference>
<keyword evidence="2" id="KW-0732">Signal</keyword>
<dbReference type="OMA" id="RATAWIC"/>
<dbReference type="SUPFAM" id="SSF56436">
    <property type="entry name" value="C-type lectin-like"/>
    <property type="match status" value="1"/>
</dbReference>
<protein>
    <submittedName>
        <fullName evidence="4">Ladderlectin-like</fullName>
    </submittedName>
</protein>
<dbReference type="Gene3D" id="3.10.100.10">
    <property type="entry name" value="Mannose-Binding Protein A, subunit A"/>
    <property type="match status" value="1"/>
</dbReference>
<dbReference type="InterPro" id="IPR016187">
    <property type="entry name" value="CTDL_fold"/>
</dbReference>
<dbReference type="InterPro" id="IPR018378">
    <property type="entry name" value="C-type_lectin_CS"/>
</dbReference>
<proteinExistence type="predicted"/>
<dbReference type="CDD" id="cd00037">
    <property type="entry name" value="CLECT"/>
    <property type="match status" value="1"/>
</dbReference>
<keyword evidence="1" id="KW-1015">Disulfide bond</keyword>
<keyword evidence="5" id="KW-1185">Reference proteome</keyword>
<reference evidence="4" key="2">
    <citation type="submission" date="2025-05" db="UniProtKB">
        <authorList>
            <consortium name="Ensembl"/>
        </authorList>
    </citation>
    <scope>IDENTIFICATION</scope>
</reference>
<sequence length="192" mass="21589">MKTILLLTVLFSVVLSIMAAAVPVEAEPAPVEVGEEKLVEEVDPMEPEVEEPGVFVEEMNLAPEARFYTCPTGWNRYKNGCYQFVSSTRTWTSAASYCNSFGASLPSVHDLFEYSFLQDLTLKAGQSTCWIGGFYFQGWRWLDQSTYSYQNWNSQLSVTSYPCVYLNGRAGWSNSNCASARPFICIKRSDIC</sequence>
<name>A0A3P8UN40_CYNSE</name>
<dbReference type="GeneTree" id="ENSGT00940000177492"/>
<dbReference type="SMART" id="SM00034">
    <property type="entry name" value="CLECT"/>
    <property type="match status" value="1"/>
</dbReference>
<organism evidence="4 5">
    <name type="scientific">Cynoglossus semilaevis</name>
    <name type="common">Tongue sole</name>
    <dbReference type="NCBI Taxonomy" id="244447"/>
    <lineage>
        <taxon>Eukaryota</taxon>
        <taxon>Metazoa</taxon>
        <taxon>Chordata</taxon>
        <taxon>Craniata</taxon>
        <taxon>Vertebrata</taxon>
        <taxon>Euteleostomi</taxon>
        <taxon>Actinopterygii</taxon>
        <taxon>Neopterygii</taxon>
        <taxon>Teleostei</taxon>
        <taxon>Neoteleostei</taxon>
        <taxon>Acanthomorphata</taxon>
        <taxon>Carangaria</taxon>
        <taxon>Pleuronectiformes</taxon>
        <taxon>Pleuronectoidei</taxon>
        <taxon>Cynoglossidae</taxon>
        <taxon>Cynoglossinae</taxon>
        <taxon>Cynoglossus</taxon>
    </lineage>
</organism>
<dbReference type="Ensembl" id="ENSCSET00000004685.1">
    <property type="protein sequence ID" value="ENSCSEP00000004628.1"/>
    <property type="gene ID" value="ENSCSEG00000003002.1"/>
</dbReference>
<evidence type="ECO:0000313" key="5">
    <source>
        <dbReference type="Proteomes" id="UP000265120"/>
    </source>
</evidence>
<evidence type="ECO:0000256" key="1">
    <source>
        <dbReference type="ARBA" id="ARBA00023157"/>
    </source>
</evidence>
<dbReference type="InterPro" id="IPR001304">
    <property type="entry name" value="C-type_lectin-like"/>
</dbReference>
<dbReference type="InterPro" id="IPR016186">
    <property type="entry name" value="C-type_lectin-like/link_sf"/>
</dbReference>
<dbReference type="Ensembl" id="ENSCSET00000004681.1">
    <property type="protein sequence ID" value="ENSCSEP00000004625.1"/>
    <property type="gene ID" value="ENSCSEG00000003002.1"/>
</dbReference>
<dbReference type="PROSITE" id="PS50041">
    <property type="entry name" value="C_TYPE_LECTIN_2"/>
    <property type="match status" value="1"/>
</dbReference>